<dbReference type="GO" id="GO:0016020">
    <property type="term" value="C:membrane"/>
    <property type="evidence" value="ECO:0007669"/>
    <property type="project" value="UniProtKB-SubCell"/>
</dbReference>
<feature type="compositionally biased region" description="Polar residues" evidence="6">
    <location>
        <begin position="283"/>
        <end position="293"/>
    </location>
</feature>
<evidence type="ECO:0000256" key="5">
    <source>
        <dbReference type="ARBA" id="ARBA00038359"/>
    </source>
</evidence>
<organism evidence="9 10">
    <name type="scientific">Xylaria hypoxylon</name>
    <dbReference type="NCBI Taxonomy" id="37992"/>
    <lineage>
        <taxon>Eukaryota</taxon>
        <taxon>Fungi</taxon>
        <taxon>Dikarya</taxon>
        <taxon>Ascomycota</taxon>
        <taxon>Pezizomycotina</taxon>
        <taxon>Sordariomycetes</taxon>
        <taxon>Xylariomycetidae</taxon>
        <taxon>Xylariales</taxon>
        <taxon>Xylariaceae</taxon>
        <taxon>Xylaria</taxon>
    </lineage>
</organism>
<dbReference type="InterPro" id="IPR049326">
    <property type="entry name" value="Rhodopsin_dom_fungi"/>
</dbReference>
<evidence type="ECO:0000256" key="1">
    <source>
        <dbReference type="ARBA" id="ARBA00004141"/>
    </source>
</evidence>
<dbReference type="Proteomes" id="UP000297716">
    <property type="component" value="Unassembled WGS sequence"/>
</dbReference>
<evidence type="ECO:0000259" key="8">
    <source>
        <dbReference type="Pfam" id="PF20684"/>
    </source>
</evidence>
<feature type="transmembrane region" description="Helical" evidence="7">
    <location>
        <begin position="174"/>
        <end position="196"/>
    </location>
</feature>
<evidence type="ECO:0000256" key="3">
    <source>
        <dbReference type="ARBA" id="ARBA00022989"/>
    </source>
</evidence>
<gene>
    <name evidence="9" type="ORF">E0Z10_g3972</name>
</gene>
<feature type="transmembrane region" description="Helical" evidence="7">
    <location>
        <begin position="12"/>
        <end position="34"/>
    </location>
</feature>
<dbReference type="EMBL" id="SKBN01000059">
    <property type="protein sequence ID" value="TGJ84778.1"/>
    <property type="molecule type" value="Genomic_DNA"/>
</dbReference>
<feature type="region of interest" description="Disordered" evidence="6">
    <location>
        <begin position="280"/>
        <end position="299"/>
    </location>
</feature>
<evidence type="ECO:0000256" key="6">
    <source>
        <dbReference type="SAM" id="MobiDB-lite"/>
    </source>
</evidence>
<proteinExistence type="inferred from homology"/>
<evidence type="ECO:0000256" key="4">
    <source>
        <dbReference type="ARBA" id="ARBA00023136"/>
    </source>
</evidence>
<keyword evidence="4 7" id="KW-0472">Membrane</keyword>
<evidence type="ECO:0000313" key="10">
    <source>
        <dbReference type="Proteomes" id="UP000297716"/>
    </source>
</evidence>
<keyword evidence="3 7" id="KW-1133">Transmembrane helix</keyword>
<evidence type="ECO:0000256" key="7">
    <source>
        <dbReference type="SAM" id="Phobius"/>
    </source>
</evidence>
<feature type="domain" description="Rhodopsin" evidence="8">
    <location>
        <begin position="30"/>
        <end position="274"/>
    </location>
</feature>
<name>A0A4Z0YXU9_9PEZI</name>
<dbReference type="OrthoDB" id="3897607at2759"/>
<protein>
    <recommendedName>
        <fullName evidence="8">Rhodopsin domain-containing protein</fullName>
    </recommendedName>
</protein>
<keyword evidence="10" id="KW-1185">Reference proteome</keyword>
<keyword evidence="2 7" id="KW-0812">Transmembrane</keyword>
<sequence length="354" mass="38466">MSWTPEPGTQSILTILIIIFLVLNYIGVGLRCFVRISINNSFSYDDWAMLASLAGYSAMCGTLFSSLIYGFGATVPQPGYDPIKAAQSLFAFQLVYVVAAYLCKVSVALVLLRISGTDRKSPIRKVLIGSIIIVTIFAVATFLALALQCRPVTLNWGIGKGECVAPHVITDVAYAFSAADIASNWLYATLPIVMLWNVKLSLRVKLSVIVLLGFSFTSSIATLVRLKYVVDLGSLGSTDPGLPLRLLDSIIWSHLEIALGIFAASLAALRPLLRLVSRRGDSNQKGTGWSGDQSHPRSRMTPAIRLDNLKDNQFDDAGSQDFILHTGRDQVTAVQADNSGIYKTTKVEVTHHAL</sequence>
<dbReference type="InterPro" id="IPR052337">
    <property type="entry name" value="SAT4-like"/>
</dbReference>
<feature type="transmembrane region" description="Helical" evidence="7">
    <location>
        <begin position="126"/>
        <end position="147"/>
    </location>
</feature>
<reference evidence="9 10" key="1">
    <citation type="submission" date="2019-03" db="EMBL/GenBank/DDBJ databases">
        <title>Draft genome sequence of Xylaria hypoxylon DSM 108379, a ubiquitous saprotrophic-parasitic fungi on hardwood.</title>
        <authorList>
            <person name="Buettner E."/>
            <person name="Leonhardt S."/>
            <person name="Gebauer A.M."/>
            <person name="Liers C."/>
            <person name="Hofrichter M."/>
            <person name="Kellner H."/>
        </authorList>
    </citation>
    <scope>NUCLEOTIDE SEQUENCE [LARGE SCALE GENOMIC DNA]</scope>
    <source>
        <strain evidence="9 10">DSM 108379</strain>
    </source>
</reference>
<evidence type="ECO:0000256" key="2">
    <source>
        <dbReference type="ARBA" id="ARBA00022692"/>
    </source>
</evidence>
<dbReference type="Pfam" id="PF20684">
    <property type="entry name" value="Fung_rhodopsin"/>
    <property type="match status" value="1"/>
</dbReference>
<feature type="transmembrane region" description="Helical" evidence="7">
    <location>
        <begin position="89"/>
        <end position="114"/>
    </location>
</feature>
<dbReference type="AlphaFoldDB" id="A0A4Z0YXU9"/>
<accession>A0A4Z0YXU9</accession>
<dbReference type="PANTHER" id="PTHR33048:SF96">
    <property type="entry name" value="INTEGRAL MEMBRANE PROTEIN"/>
    <property type="match status" value="1"/>
</dbReference>
<feature type="transmembrane region" description="Helical" evidence="7">
    <location>
        <begin position="46"/>
        <end position="69"/>
    </location>
</feature>
<comment type="similarity">
    <text evidence="5">Belongs to the SAT4 family.</text>
</comment>
<evidence type="ECO:0000313" key="9">
    <source>
        <dbReference type="EMBL" id="TGJ84778.1"/>
    </source>
</evidence>
<feature type="transmembrane region" description="Helical" evidence="7">
    <location>
        <begin position="208"/>
        <end position="230"/>
    </location>
</feature>
<feature type="transmembrane region" description="Helical" evidence="7">
    <location>
        <begin position="250"/>
        <end position="269"/>
    </location>
</feature>
<comment type="caution">
    <text evidence="9">The sequence shown here is derived from an EMBL/GenBank/DDBJ whole genome shotgun (WGS) entry which is preliminary data.</text>
</comment>
<dbReference type="PANTHER" id="PTHR33048">
    <property type="entry name" value="PTH11-LIKE INTEGRAL MEMBRANE PROTEIN (AFU_ORTHOLOGUE AFUA_5G11245)"/>
    <property type="match status" value="1"/>
</dbReference>
<comment type="subcellular location">
    <subcellularLocation>
        <location evidence="1">Membrane</location>
        <topology evidence="1">Multi-pass membrane protein</topology>
    </subcellularLocation>
</comment>